<gene>
    <name evidence="1" type="ORF">GCWU000324_00508</name>
</gene>
<organism evidence="1 2">
    <name type="scientific">Kingella oralis ATCC 51147</name>
    <dbReference type="NCBI Taxonomy" id="629741"/>
    <lineage>
        <taxon>Bacteria</taxon>
        <taxon>Pseudomonadati</taxon>
        <taxon>Pseudomonadota</taxon>
        <taxon>Betaproteobacteria</taxon>
        <taxon>Neisseriales</taxon>
        <taxon>Neisseriaceae</taxon>
        <taxon>Kingella</taxon>
    </lineage>
</organism>
<evidence type="ECO:0000313" key="1">
    <source>
        <dbReference type="EMBL" id="EEP68605.1"/>
    </source>
</evidence>
<comment type="caution">
    <text evidence="1">The sequence shown here is derived from an EMBL/GenBank/DDBJ whole genome shotgun (WGS) entry which is preliminary data.</text>
</comment>
<accession>C4GI16</accession>
<protein>
    <submittedName>
        <fullName evidence="1">Uncharacterized protein</fullName>
    </submittedName>
</protein>
<dbReference type="Proteomes" id="UP000003009">
    <property type="component" value="Unassembled WGS sequence"/>
</dbReference>
<sequence length="48" mass="5725">MGLPMRLLCPPHRIRRGDVLVVGMIFLKFYTNQLKKNKKVNWKQNTKI</sequence>
<dbReference type="STRING" id="629741.GCWU000324_00508"/>
<dbReference type="EMBL" id="ACJW02000002">
    <property type="protein sequence ID" value="EEP68605.1"/>
    <property type="molecule type" value="Genomic_DNA"/>
</dbReference>
<proteinExistence type="predicted"/>
<keyword evidence="2" id="KW-1185">Reference proteome</keyword>
<dbReference type="HOGENOM" id="CLU_3153819_0_0_4"/>
<name>C4GI16_9NEIS</name>
<evidence type="ECO:0000313" key="2">
    <source>
        <dbReference type="Proteomes" id="UP000003009"/>
    </source>
</evidence>
<dbReference type="AlphaFoldDB" id="C4GI16"/>
<reference evidence="1" key="1">
    <citation type="submission" date="2009-04" db="EMBL/GenBank/DDBJ databases">
        <authorList>
            <person name="Weinstock G."/>
            <person name="Sodergren E."/>
            <person name="Clifton S."/>
            <person name="Fulton L."/>
            <person name="Fulton B."/>
            <person name="Courtney L."/>
            <person name="Fronick C."/>
            <person name="Harrison M."/>
            <person name="Strong C."/>
            <person name="Farmer C."/>
            <person name="Delahaunty K."/>
            <person name="Markovic C."/>
            <person name="Hall O."/>
            <person name="Minx P."/>
            <person name="Tomlinson C."/>
            <person name="Mitreva M."/>
            <person name="Nelson J."/>
            <person name="Hou S."/>
            <person name="Wollam A."/>
            <person name="Pepin K.H."/>
            <person name="Johnson M."/>
            <person name="Bhonagiri V."/>
            <person name="Nash W.E."/>
            <person name="Warren W."/>
            <person name="Chinwalla A."/>
            <person name="Mardis E.R."/>
            <person name="Wilson R.K."/>
        </authorList>
    </citation>
    <scope>NUCLEOTIDE SEQUENCE [LARGE SCALE GENOMIC DNA]</scope>
    <source>
        <strain evidence="1">ATCC 51147</strain>
    </source>
</reference>